<comment type="similarity">
    <text evidence="9">Belongs to the SPTSS family. SPTSSA subfamily.</text>
</comment>
<organism evidence="11 12">
    <name type="scientific">Steinernema hermaphroditum</name>
    <dbReference type="NCBI Taxonomy" id="289476"/>
    <lineage>
        <taxon>Eukaryota</taxon>
        <taxon>Metazoa</taxon>
        <taxon>Ecdysozoa</taxon>
        <taxon>Nematoda</taxon>
        <taxon>Chromadorea</taxon>
        <taxon>Rhabditida</taxon>
        <taxon>Tylenchina</taxon>
        <taxon>Panagrolaimomorpha</taxon>
        <taxon>Strongyloidoidea</taxon>
        <taxon>Steinernematidae</taxon>
        <taxon>Steinernema</taxon>
    </lineage>
</organism>
<feature type="transmembrane region" description="Helical" evidence="10">
    <location>
        <begin position="45"/>
        <end position="72"/>
    </location>
</feature>
<proteinExistence type="inferred from homology"/>
<keyword evidence="5" id="KW-0746">Sphingolipid metabolism</keyword>
<protein>
    <submittedName>
        <fullName evidence="11">Uncharacterized protein</fullName>
    </submittedName>
</protein>
<gene>
    <name evidence="11" type="ORF">QR680_008188</name>
</gene>
<evidence type="ECO:0000256" key="3">
    <source>
        <dbReference type="ARBA" id="ARBA00022692"/>
    </source>
</evidence>
<dbReference type="Pfam" id="PF11779">
    <property type="entry name" value="SPT_ssu-like"/>
    <property type="match status" value="1"/>
</dbReference>
<evidence type="ECO:0000313" key="11">
    <source>
        <dbReference type="EMBL" id="KAK0423527.1"/>
    </source>
</evidence>
<keyword evidence="12" id="KW-1185">Reference proteome</keyword>
<evidence type="ECO:0000256" key="6">
    <source>
        <dbReference type="ARBA" id="ARBA00022989"/>
    </source>
</evidence>
<dbReference type="GO" id="GO:0004758">
    <property type="term" value="F:serine C-palmitoyltransferase activity"/>
    <property type="evidence" value="ECO:0007669"/>
    <property type="project" value="TreeGrafter"/>
</dbReference>
<dbReference type="EMBL" id="JAUCMV010000001">
    <property type="protein sequence ID" value="KAK0423527.1"/>
    <property type="molecule type" value="Genomic_DNA"/>
</dbReference>
<dbReference type="PANTHER" id="PTHR47084:SF1">
    <property type="entry name" value="SERINE PALMITOYLTRANSFERASE SMALL SUBUNIT A"/>
    <property type="match status" value="1"/>
</dbReference>
<dbReference type="GO" id="GO:0017059">
    <property type="term" value="C:serine palmitoyltransferase complex"/>
    <property type="evidence" value="ECO:0007669"/>
    <property type="project" value="TreeGrafter"/>
</dbReference>
<dbReference type="Proteomes" id="UP001175271">
    <property type="component" value="Unassembled WGS sequence"/>
</dbReference>
<keyword evidence="8 10" id="KW-0472">Membrane</keyword>
<evidence type="ECO:0000256" key="4">
    <source>
        <dbReference type="ARBA" id="ARBA00022824"/>
    </source>
</evidence>
<dbReference type="InterPro" id="IPR051900">
    <property type="entry name" value="SPT_small_subunit"/>
</dbReference>
<evidence type="ECO:0000313" key="12">
    <source>
        <dbReference type="Proteomes" id="UP001175271"/>
    </source>
</evidence>
<keyword evidence="6 10" id="KW-1133">Transmembrane helix</keyword>
<keyword evidence="3 10" id="KW-0812">Transmembrane</keyword>
<keyword evidence="7" id="KW-0443">Lipid metabolism</keyword>
<evidence type="ECO:0000256" key="7">
    <source>
        <dbReference type="ARBA" id="ARBA00023098"/>
    </source>
</evidence>
<sequence length="73" mass="8291">MSKQPQILGDEFAVTKHSFLSFNYVYLQYCLSTGLYMLEPWERGLFNTFVIASVAVGASLAFLFLPQLFVIFA</sequence>
<evidence type="ECO:0000256" key="5">
    <source>
        <dbReference type="ARBA" id="ARBA00022919"/>
    </source>
</evidence>
<comment type="caution">
    <text evidence="11">The sequence shown here is derived from an EMBL/GenBank/DDBJ whole genome shotgun (WGS) entry which is preliminary data.</text>
</comment>
<dbReference type="GO" id="GO:0005789">
    <property type="term" value="C:endoplasmic reticulum membrane"/>
    <property type="evidence" value="ECO:0007669"/>
    <property type="project" value="UniProtKB-SubCell"/>
</dbReference>
<reference evidence="11" key="1">
    <citation type="submission" date="2023-06" db="EMBL/GenBank/DDBJ databases">
        <title>Genomic analysis of the entomopathogenic nematode Steinernema hermaphroditum.</title>
        <authorList>
            <person name="Schwarz E.M."/>
            <person name="Heppert J.K."/>
            <person name="Baniya A."/>
            <person name="Schwartz H.T."/>
            <person name="Tan C.-H."/>
            <person name="Antoshechkin I."/>
            <person name="Sternberg P.W."/>
            <person name="Goodrich-Blair H."/>
            <person name="Dillman A.R."/>
        </authorList>
    </citation>
    <scope>NUCLEOTIDE SEQUENCE</scope>
    <source>
        <strain evidence="11">PS9179</strain>
        <tissue evidence="11">Whole animal</tissue>
    </source>
</reference>
<evidence type="ECO:0000256" key="9">
    <source>
        <dbReference type="ARBA" id="ARBA00038370"/>
    </source>
</evidence>
<evidence type="ECO:0000256" key="8">
    <source>
        <dbReference type="ARBA" id="ARBA00023136"/>
    </source>
</evidence>
<dbReference type="AlphaFoldDB" id="A0AA39M781"/>
<dbReference type="PANTHER" id="PTHR47084">
    <property type="entry name" value="SERINE PALMITOYLTRANSFERASE SMALL SUBUNIT A"/>
    <property type="match status" value="1"/>
</dbReference>
<comment type="subcellular location">
    <subcellularLocation>
        <location evidence="1">Endoplasmic reticulum membrane</location>
        <topology evidence="1">Multi-pass membrane protein</topology>
    </subcellularLocation>
</comment>
<comment type="pathway">
    <text evidence="2">Lipid metabolism.</text>
</comment>
<accession>A0AA39M781</accession>
<name>A0AA39M781_9BILA</name>
<feature type="transmembrane region" description="Helical" evidence="10">
    <location>
        <begin position="20"/>
        <end position="38"/>
    </location>
</feature>
<dbReference type="InterPro" id="IPR024512">
    <property type="entry name" value="Ser_palmitoyltrfase_ssu-like"/>
</dbReference>
<evidence type="ECO:0000256" key="10">
    <source>
        <dbReference type="SAM" id="Phobius"/>
    </source>
</evidence>
<dbReference type="GO" id="GO:0046513">
    <property type="term" value="P:ceramide biosynthetic process"/>
    <property type="evidence" value="ECO:0007669"/>
    <property type="project" value="TreeGrafter"/>
</dbReference>
<evidence type="ECO:0000256" key="1">
    <source>
        <dbReference type="ARBA" id="ARBA00004477"/>
    </source>
</evidence>
<keyword evidence="4" id="KW-0256">Endoplasmic reticulum</keyword>
<evidence type="ECO:0000256" key="2">
    <source>
        <dbReference type="ARBA" id="ARBA00005189"/>
    </source>
</evidence>